<dbReference type="PANTHER" id="PTHR43877">
    <property type="entry name" value="AMINOALKYLPHOSPHONATE N-ACETYLTRANSFERASE-RELATED-RELATED"/>
    <property type="match status" value="1"/>
</dbReference>
<organism evidence="4 5">
    <name type="scientific">Nocardioides albidus</name>
    <dbReference type="NCBI Taxonomy" id="1517589"/>
    <lineage>
        <taxon>Bacteria</taxon>
        <taxon>Bacillati</taxon>
        <taxon>Actinomycetota</taxon>
        <taxon>Actinomycetes</taxon>
        <taxon>Propionibacteriales</taxon>
        <taxon>Nocardioidaceae</taxon>
        <taxon>Nocardioides</taxon>
    </lineage>
</organism>
<dbReference type="Proteomes" id="UP000313231">
    <property type="component" value="Unassembled WGS sequence"/>
</dbReference>
<dbReference type="EMBL" id="VDMP01000025">
    <property type="protein sequence ID" value="TNM38330.1"/>
    <property type="molecule type" value="Genomic_DNA"/>
</dbReference>
<sequence length="160" mass="17572">MAPVSSPLVRLATPADAFVVGGLLFDFNTEFETATPSAADFGDRFTTLLARPDVLVVLAEDPAGEATGFGYLTLRPTPYGDGPLAQLEELYVLPDLRDRGIGTALLTRALAEVESRGAIEMLINVDEVDVDTRRFYERHGFTNIEPGQDYRMLCYLRELA</sequence>
<dbReference type="OrthoDB" id="9805924at2"/>
<evidence type="ECO:0000256" key="1">
    <source>
        <dbReference type="ARBA" id="ARBA00022679"/>
    </source>
</evidence>
<dbReference type="AlphaFoldDB" id="A0A5C4VR51"/>
<protein>
    <submittedName>
        <fullName evidence="4">GNAT family N-acetyltransferase</fullName>
    </submittedName>
</protein>
<dbReference type="PROSITE" id="PS51186">
    <property type="entry name" value="GNAT"/>
    <property type="match status" value="1"/>
</dbReference>
<keyword evidence="5" id="KW-1185">Reference proteome</keyword>
<comment type="caution">
    <text evidence="4">The sequence shown here is derived from an EMBL/GenBank/DDBJ whole genome shotgun (WGS) entry which is preliminary data.</text>
</comment>
<dbReference type="InterPro" id="IPR050832">
    <property type="entry name" value="Bact_Acetyltransf"/>
</dbReference>
<evidence type="ECO:0000313" key="5">
    <source>
        <dbReference type="Proteomes" id="UP000313231"/>
    </source>
</evidence>
<dbReference type="GO" id="GO:0016747">
    <property type="term" value="F:acyltransferase activity, transferring groups other than amino-acyl groups"/>
    <property type="evidence" value="ECO:0007669"/>
    <property type="project" value="InterPro"/>
</dbReference>
<feature type="domain" description="N-acetyltransferase" evidence="3">
    <location>
        <begin position="7"/>
        <end position="160"/>
    </location>
</feature>
<keyword evidence="1 4" id="KW-0808">Transferase</keyword>
<dbReference type="Gene3D" id="3.40.630.30">
    <property type="match status" value="1"/>
</dbReference>
<keyword evidence="2" id="KW-0012">Acyltransferase</keyword>
<gene>
    <name evidence="4" type="ORF">FHP29_13740</name>
</gene>
<dbReference type="Pfam" id="PF00583">
    <property type="entry name" value="Acetyltransf_1"/>
    <property type="match status" value="1"/>
</dbReference>
<dbReference type="InterPro" id="IPR016181">
    <property type="entry name" value="Acyl_CoA_acyltransferase"/>
</dbReference>
<evidence type="ECO:0000313" key="4">
    <source>
        <dbReference type="EMBL" id="TNM38330.1"/>
    </source>
</evidence>
<accession>A0A5C4VR51</accession>
<reference evidence="4 5" key="1">
    <citation type="journal article" date="2016" name="Int. J. Syst. Evol. Microbiol.">
        <title>Nocardioides albidus sp. nov., an actinobacterium isolated from garden soil.</title>
        <authorList>
            <person name="Singh H."/>
            <person name="Du J."/>
            <person name="Trinh H."/>
            <person name="Won K."/>
            <person name="Yang J.E."/>
            <person name="Yin C."/>
            <person name="Kook M."/>
            <person name="Yi T.H."/>
        </authorList>
    </citation>
    <scope>NUCLEOTIDE SEQUENCE [LARGE SCALE GENOMIC DNA]</scope>
    <source>
        <strain evidence="4 5">CCTCC AB 2015297</strain>
    </source>
</reference>
<name>A0A5C4VR51_9ACTN</name>
<dbReference type="SUPFAM" id="SSF55729">
    <property type="entry name" value="Acyl-CoA N-acyltransferases (Nat)"/>
    <property type="match status" value="1"/>
</dbReference>
<evidence type="ECO:0000256" key="2">
    <source>
        <dbReference type="ARBA" id="ARBA00023315"/>
    </source>
</evidence>
<evidence type="ECO:0000259" key="3">
    <source>
        <dbReference type="PROSITE" id="PS51186"/>
    </source>
</evidence>
<proteinExistence type="predicted"/>
<dbReference type="CDD" id="cd04301">
    <property type="entry name" value="NAT_SF"/>
    <property type="match status" value="1"/>
</dbReference>
<dbReference type="InterPro" id="IPR000182">
    <property type="entry name" value="GNAT_dom"/>
</dbReference>